<protein>
    <recommendedName>
        <fullName evidence="1">Reverse transcriptase zinc-binding domain-containing protein</fullName>
    </recommendedName>
</protein>
<feature type="domain" description="Reverse transcriptase zinc-binding" evidence="1">
    <location>
        <begin position="2"/>
        <end position="38"/>
    </location>
</feature>
<dbReference type="AlphaFoldDB" id="A0A6N2L4S6"/>
<name>A0A6N2L4S6_SALVM</name>
<organism evidence="2">
    <name type="scientific">Salix viminalis</name>
    <name type="common">Common osier</name>
    <name type="synonym">Basket willow</name>
    <dbReference type="NCBI Taxonomy" id="40686"/>
    <lineage>
        <taxon>Eukaryota</taxon>
        <taxon>Viridiplantae</taxon>
        <taxon>Streptophyta</taxon>
        <taxon>Embryophyta</taxon>
        <taxon>Tracheophyta</taxon>
        <taxon>Spermatophyta</taxon>
        <taxon>Magnoliopsida</taxon>
        <taxon>eudicotyledons</taxon>
        <taxon>Gunneridae</taxon>
        <taxon>Pentapetalae</taxon>
        <taxon>rosids</taxon>
        <taxon>fabids</taxon>
        <taxon>Malpighiales</taxon>
        <taxon>Salicaceae</taxon>
        <taxon>Saliceae</taxon>
        <taxon>Salix</taxon>
    </lineage>
</organism>
<accession>A0A6N2L4S6</accession>
<evidence type="ECO:0000313" key="2">
    <source>
        <dbReference type="EMBL" id="VFU35179.1"/>
    </source>
</evidence>
<dbReference type="InterPro" id="IPR026960">
    <property type="entry name" value="RVT-Znf"/>
</dbReference>
<evidence type="ECO:0000259" key="1">
    <source>
        <dbReference type="Pfam" id="PF13966"/>
    </source>
</evidence>
<reference evidence="2" key="1">
    <citation type="submission" date="2019-03" db="EMBL/GenBank/DDBJ databases">
        <authorList>
            <person name="Mank J."/>
            <person name="Almeida P."/>
        </authorList>
    </citation>
    <scope>NUCLEOTIDE SEQUENCE</scope>
    <source>
        <strain evidence="2">78183</strain>
    </source>
</reference>
<sequence>MDKLHYLHLEDTKCKLCNHEEESHEHLFFQCSFSSQVWRRITENDMLSQGGDRKLLEDIFSLIEIPH</sequence>
<dbReference type="EMBL" id="CAADRP010001112">
    <property type="protein sequence ID" value="VFU35179.1"/>
    <property type="molecule type" value="Genomic_DNA"/>
</dbReference>
<proteinExistence type="predicted"/>
<dbReference type="Pfam" id="PF13966">
    <property type="entry name" value="zf-RVT"/>
    <property type="match status" value="1"/>
</dbReference>
<gene>
    <name evidence="2" type="ORF">SVIM_LOCUS173874</name>
</gene>